<reference evidence="5" key="1">
    <citation type="submission" date="2022-10" db="EMBL/GenBank/DDBJ databases">
        <authorList>
            <person name="Kim H.S."/>
            <person name="Kim J.-S."/>
            <person name="Suh M.K."/>
            <person name="Eom M.K."/>
            <person name="Lee J.-S."/>
        </authorList>
    </citation>
    <scope>NUCLEOTIDE SEQUENCE</scope>
    <source>
        <strain evidence="5">LIP-5</strain>
    </source>
</reference>
<keyword evidence="1" id="KW-0805">Transcription regulation</keyword>
<dbReference type="PRINTS" id="PR00037">
    <property type="entry name" value="HTHLACR"/>
</dbReference>
<dbReference type="InterPro" id="IPR037171">
    <property type="entry name" value="NagB/RpiA_transferase-like"/>
</dbReference>
<dbReference type="InterPro" id="IPR014036">
    <property type="entry name" value="DeoR-like_C"/>
</dbReference>
<dbReference type="Gene3D" id="3.40.50.1360">
    <property type="match status" value="1"/>
</dbReference>
<gene>
    <name evidence="5" type="ORF">OD355_01675</name>
</gene>
<evidence type="ECO:0000313" key="5">
    <source>
        <dbReference type="EMBL" id="MCU7693220.1"/>
    </source>
</evidence>
<evidence type="ECO:0000256" key="2">
    <source>
        <dbReference type="ARBA" id="ARBA00023125"/>
    </source>
</evidence>
<dbReference type="AlphaFoldDB" id="A0AAE3IJK7"/>
<keyword evidence="6" id="KW-1185">Reference proteome</keyword>
<dbReference type="InterPro" id="IPR001034">
    <property type="entry name" value="DeoR_HTH"/>
</dbReference>
<protein>
    <submittedName>
        <fullName evidence="5">DeoR/GlpR family DNA-binding transcription regulator</fullName>
    </submittedName>
</protein>
<feature type="domain" description="HTH deoR-type" evidence="4">
    <location>
        <begin position="6"/>
        <end position="61"/>
    </location>
</feature>
<dbReference type="InterPro" id="IPR036390">
    <property type="entry name" value="WH_DNA-bd_sf"/>
</dbReference>
<dbReference type="SMART" id="SM01134">
    <property type="entry name" value="DeoRC"/>
    <property type="match status" value="1"/>
</dbReference>
<evidence type="ECO:0000256" key="3">
    <source>
        <dbReference type="ARBA" id="ARBA00023163"/>
    </source>
</evidence>
<dbReference type="PROSITE" id="PS00894">
    <property type="entry name" value="HTH_DEOR_1"/>
    <property type="match status" value="1"/>
</dbReference>
<keyword evidence="3" id="KW-0804">Transcription</keyword>
<dbReference type="SMART" id="SM00420">
    <property type="entry name" value="HTH_DEOR"/>
    <property type="match status" value="1"/>
</dbReference>
<dbReference type="InterPro" id="IPR036388">
    <property type="entry name" value="WH-like_DNA-bd_sf"/>
</dbReference>
<dbReference type="PROSITE" id="PS51000">
    <property type="entry name" value="HTH_DEOR_2"/>
    <property type="match status" value="1"/>
</dbReference>
<evidence type="ECO:0000256" key="1">
    <source>
        <dbReference type="ARBA" id="ARBA00023015"/>
    </source>
</evidence>
<dbReference type="PANTHER" id="PTHR30363">
    <property type="entry name" value="HTH-TYPE TRANSCRIPTIONAL REGULATOR SRLR-RELATED"/>
    <property type="match status" value="1"/>
</dbReference>
<dbReference type="GO" id="GO:0003700">
    <property type="term" value="F:DNA-binding transcription factor activity"/>
    <property type="evidence" value="ECO:0007669"/>
    <property type="project" value="InterPro"/>
</dbReference>
<organism evidence="5 6">
    <name type="scientific">Haoranjiania flava</name>
    <dbReference type="NCBI Taxonomy" id="1856322"/>
    <lineage>
        <taxon>Bacteria</taxon>
        <taxon>Pseudomonadati</taxon>
        <taxon>Bacteroidota</taxon>
        <taxon>Chitinophagia</taxon>
        <taxon>Chitinophagales</taxon>
        <taxon>Chitinophagaceae</taxon>
        <taxon>Haoranjiania</taxon>
    </lineage>
</organism>
<dbReference type="Pfam" id="PF00455">
    <property type="entry name" value="DeoRC"/>
    <property type="match status" value="1"/>
</dbReference>
<name>A0AAE3IJK7_9BACT</name>
<dbReference type="InterPro" id="IPR018356">
    <property type="entry name" value="Tscrpt_reg_HTH_DeoR_CS"/>
</dbReference>
<dbReference type="RefSeq" id="WP_263036708.1">
    <property type="nucleotide sequence ID" value="NZ_JAOTPL010000002.1"/>
</dbReference>
<evidence type="ECO:0000313" key="6">
    <source>
        <dbReference type="Proteomes" id="UP001209317"/>
    </source>
</evidence>
<dbReference type="SUPFAM" id="SSF46785">
    <property type="entry name" value="Winged helix' DNA-binding domain"/>
    <property type="match status" value="1"/>
</dbReference>
<dbReference type="PANTHER" id="PTHR30363:SF44">
    <property type="entry name" value="AGA OPERON TRANSCRIPTIONAL REPRESSOR-RELATED"/>
    <property type="match status" value="1"/>
</dbReference>
<proteinExistence type="predicted"/>
<dbReference type="Gene3D" id="1.10.10.10">
    <property type="entry name" value="Winged helix-like DNA-binding domain superfamily/Winged helix DNA-binding domain"/>
    <property type="match status" value="1"/>
</dbReference>
<keyword evidence="2 5" id="KW-0238">DNA-binding</keyword>
<dbReference type="GO" id="GO:0003677">
    <property type="term" value="F:DNA binding"/>
    <property type="evidence" value="ECO:0007669"/>
    <property type="project" value="UniProtKB-KW"/>
</dbReference>
<dbReference type="InterPro" id="IPR050313">
    <property type="entry name" value="Carb_Metab_HTH_regulators"/>
</dbReference>
<accession>A0AAE3IJK7</accession>
<dbReference type="SUPFAM" id="SSF100950">
    <property type="entry name" value="NagB/RpiA/CoA transferase-like"/>
    <property type="match status" value="1"/>
</dbReference>
<sequence>MSVLSLTDRHQFIINKLQETGSVSVVELSKELNVSAVTIRKDLELLEGKKLLYRNHGGATYTDPYITDRHVKDKLFLHEPEKERIGRLAAQLIQPNDCILIASGTTVYYFAKNINPTETLTVVTPGLNVALELNQYSNIEVIQLGGIMRKTSSSVTGAYAESILKDFSFSKLFLGVDGIDPEFGLSTTNMMEAQLNKKMIEASQKTIVLADSSKFGKKGFGKICDLSAVQQIITDSNAPAHLLTRLQEMGIDVKIADATKV</sequence>
<comment type="caution">
    <text evidence="5">The sequence shown here is derived from an EMBL/GenBank/DDBJ whole genome shotgun (WGS) entry which is preliminary data.</text>
</comment>
<dbReference type="Proteomes" id="UP001209317">
    <property type="component" value="Unassembled WGS sequence"/>
</dbReference>
<dbReference type="Pfam" id="PF08220">
    <property type="entry name" value="HTH_DeoR"/>
    <property type="match status" value="1"/>
</dbReference>
<dbReference type="EMBL" id="JAOTPL010000002">
    <property type="protein sequence ID" value="MCU7693220.1"/>
    <property type="molecule type" value="Genomic_DNA"/>
</dbReference>
<evidence type="ECO:0000259" key="4">
    <source>
        <dbReference type="PROSITE" id="PS51000"/>
    </source>
</evidence>